<dbReference type="SUPFAM" id="SSF53383">
    <property type="entry name" value="PLP-dependent transferases"/>
    <property type="match status" value="1"/>
</dbReference>
<evidence type="ECO:0000256" key="2">
    <source>
        <dbReference type="ARBA" id="ARBA00022898"/>
    </source>
</evidence>
<dbReference type="InterPro" id="IPR000192">
    <property type="entry name" value="Aminotrans_V_dom"/>
</dbReference>
<dbReference type="InterPro" id="IPR015422">
    <property type="entry name" value="PyrdxlP-dep_Trfase_small"/>
</dbReference>
<reference evidence="4 5" key="1">
    <citation type="submission" date="2011-08" db="EMBL/GenBank/DDBJ databases">
        <title>The Genome Sequence of Clostridium citroniae WAL-17108.</title>
        <authorList>
            <consortium name="The Broad Institute Genome Sequencing Platform"/>
            <person name="Earl A."/>
            <person name="Ward D."/>
            <person name="Feldgarden M."/>
            <person name="Gevers D."/>
            <person name="Finegold S.M."/>
            <person name="Summanen P.H."/>
            <person name="Molitoris D.R."/>
            <person name="Vaisanen M.L."/>
            <person name="Daigneault M."/>
            <person name="Allen-Vercoe E."/>
            <person name="Young S.K."/>
            <person name="Zeng Q."/>
            <person name="Gargeya S."/>
            <person name="Fitzgerald M."/>
            <person name="Haas B."/>
            <person name="Abouelleil A."/>
            <person name="Alvarado L."/>
            <person name="Arachchi H.M."/>
            <person name="Berlin A."/>
            <person name="Brown A."/>
            <person name="Chapman S.B."/>
            <person name="Chen Z."/>
            <person name="Dunbar C."/>
            <person name="Freedman E."/>
            <person name="Gearin G."/>
            <person name="Gellesch M."/>
            <person name="Goldberg J."/>
            <person name="Griggs A."/>
            <person name="Gujja S."/>
            <person name="Heiman D."/>
            <person name="Howarth C."/>
            <person name="Larson L."/>
            <person name="Lui A."/>
            <person name="MacDonald P.J.P."/>
            <person name="Montmayeur A."/>
            <person name="Murphy C."/>
            <person name="Neiman D."/>
            <person name="Pearson M."/>
            <person name="Priest M."/>
            <person name="Roberts A."/>
            <person name="Saif S."/>
            <person name="Shea T."/>
            <person name="Shenoy N."/>
            <person name="Sisk P."/>
            <person name="Stolte C."/>
            <person name="Sykes S."/>
            <person name="Wortman J."/>
            <person name="Nusbaum C."/>
            <person name="Birren B."/>
        </authorList>
    </citation>
    <scope>NUCLEOTIDE SEQUENCE [LARGE SCALE GENOMIC DNA]</scope>
    <source>
        <strain evidence="4 5">WAL-17108</strain>
    </source>
</reference>
<evidence type="ECO:0000313" key="5">
    <source>
        <dbReference type="Proteomes" id="UP000003763"/>
    </source>
</evidence>
<proteinExistence type="predicted"/>
<dbReference type="Proteomes" id="UP000003763">
    <property type="component" value="Unassembled WGS sequence"/>
</dbReference>
<sequence length="421" mass="46777">MEFGKLMGNEEMKRVRDAFYYMDEDANGTPRLFFDNAGGSYRLKKAEERFRKVDMIPDCSERNHEMALYLQSLEEAGKDDIRTIFNVKGGAIVTSLTASQAMFQLVGAVAENIPGTNIVTTVLEHPSAFDAAGYYADQTGKELRVAKSNPDTGGVDAAEITALIDQDTCLLSVMYSSNISGAIFDIPGIIKAAKAIKPDLYIIVDAVQHTPHGVMDFSQLDVDAVTFAPYKFFGVRGIGAAYISDRFSALPHHKLAGKKKTEWELGSPAPAQYAMITEIVNYVCSLAACQEKKGRRELFVEGMTKIMLQERALLYLMLEGTEQMQGLRHMEGVHVFMDNPDLEQRDLIIGIGFDHIEYAAAVKEYEKRSVIVYERVASSLYSKRMLESFGLDGAIRVSPLHCNSKEEIERFLAVTKEIAAL</sequence>
<gene>
    <name evidence="4" type="ORF">HMPREF9469_04096</name>
</gene>
<dbReference type="PATRIC" id="fig|742733.3.peg.4248"/>
<accession>G5HND4</accession>
<dbReference type="PANTHER" id="PTHR43586">
    <property type="entry name" value="CYSTEINE DESULFURASE"/>
    <property type="match status" value="1"/>
</dbReference>
<evidence type="ECO:0000259" key="3">
    <source>
        <dbReference type="Pfam" id="PF00266"/>
    </source>
</evidence>
<dbReference type="InterPro" id="IPR015424">
    <property type="entry name" value="PyrdxlP-dep_Trfase"/>
</dbReference>
<dbReference type="PANTHER" id="PTHR43586:SF8">
    <property type="entry name" value="CYSTEINE DESULFURASE 1, CHLOROPLASTIC"/>
    <property type="match status" value="1"/>
</dbReference>
<organism evidence="4 5">
    <name type="scientific">[Clostridium] citroniae WAL-17108</name>
    <dbReference type="NCBI Taxonomy" id="742733"/>
    <lineage>
        <taxon>Bacteria</taxon>
        <taxon>Bacillati</taxon>
        <taxon>Bacillota</taxon>
        <taxon>Clostridia</taxon>
        <taxon>Lachnospirales</taxon>
        <taxon>Lachnospiraceae</taxon>
        <taxon>Enterocloster</taxon>
    </lineage>
</organism>
<comment type="caution">
    <text evidence="4">The sequence shown here is derived from an EMBL/GenBank/DDBJ whole genome shotgun (WGS) entry which is preliminary data.</text>
</comment>
<dbReference type="eggNOG" id="COG0520">
    <property type="taxonomic scope" value="Bacteria"/>
</dbReference>
<protein>
    <recommendedName>
        <fullName evidence="3">Aminotransferase class V domain-containing protein</fullName>
    </recommendedName>
</protein>
<name>G5HND4_9FIRM</name>
<dbReference type="Gene3D" id="3.40.640.10">
    <property type="entry name" value="Type I PLP-dependent aspartate aminotransferase-like (Major domain)"/>
    <property type="match status" value="1"/>
</dbReference>
<dbReference type="HOGENOM" id="CLU_003433_2_2_9"/>
<dbReference type="GO" id="GO:0003824">
    <property type="term" value="F:catalytic activity"/>
    <property type="evidence" value="ECO:0007669"/>
    <property type="project" value="UniProtKB-ARBA"/>
</dbReference>
<dbReference type="InterPro" id="IPR015421">
    <property type="entry name" value="PyrdxlP-dep_Trfase_major"/>
</dbReference>
<dbReference type="EMBL" id="ADLJ01000033">
    <property type="protein sequence ID" value="EHE96977.1"/>
    <property type="molecule type" value="Genomic_DNA"/>
</dbReference>
<evidence type="ECO:0000256" key="1">
    <source>
        <dbReference type="ARBA" id="ARBA00001933"/>
    </source>
</evidence>
<feature type="domain" description="Aminotransferase class V" evidence="3">
    <location>
        <begin position="59"/>
        <end position="411"/>
    </location>
</feature>
<keyword evidence="2" id="KW-0663">Pyridoxal phosphate</keyword>
<comment type="cofactor">
    <cofactor evidence="1">
        <name>pyridoxal 5'-phosphate</name>
        <dbReference type="ChEBI" id="CHEBI:597326"/>
    </cofactor>
</comment>
<dbReference type="Pfam" id="PF00266">
    <property type="entry name" value="Aminotran_5"/>
    <property type="match status" value="1"/>
</dbReference>
<dbReference type="AlphaFoldDB" id="G5HND4"/>
<dbReference type="Gene3D" id="3.90.1150.10">
    <property type="entry name" value="Aspartate Aminotransferase, domain 1"/>
    <property type="match status" value="1"/>
</dbReference>
<evidence type="ECO:0000313" key="4">
    <source>
        <dbReference type="EMBL" id="EHE96977.1"/>
    </source>
</evidence>